<dbReference type="GO" id="GO:0050684">
    <property type="term" value="P:regulation of mRNA processing"/>
    <property type="evidence" value="ECO:0007669"/>
    <property type="project" value="TreeGrafter"/>
</dbReference>
<name>A0AAU9S7S4_THLAR</name>
<dbReference type="SUPFAM" id="SSF56112">
    <property type="entry name" value="Protein kinase-like (PK-like)"/>
    <property type="match status" value="1"/>
</dbReference>
<evidence type="ECO:0000256" key="2">
    <source>
        <dbReference type="ARBA" id="ARBA00022527"/>
    </source>
</evidence>
<evidence type="ECO:0000256" key="1">
    <source>
        <dbReference type="ARBA" id="ARBA00012513"/>
    </source>
</evidence>
<keyword evidence="3" id="KW-0808">Transferase</keyword>
<dbReference type="EMBL" id="CAJVSB020000520">
    <property type="protein sequence ID" value="CAH2056695.1"/>
    <property type="molecule type" value="Genomic_DNA"/>
</dbReference>
<reference evidence="11 12" key="1">
    <citation type="submission" date="2022-03" db="EMBL/GenBank/DDBJ databases">
        <authorList>
            <person name="Nunn A."/>
            <person name="Chopra R."/>
            <person name="Nunn A."/>
            <person name="Contreras Garrido A."/>
        </authorList>
    </citation>
    <scope>NUCLEOTIDE SEQUENCE [LARGE SCALE GENOMIC DNA]</scope>
</reference>
<dbReference type="GO" id="GO:0000245">
    <property type="term" value="P:spliceosomal complex assembly"/>
    <property type="evidence" value="ECO:0007669"/>
    <property type="project" value="TreeGrafter"/>
</dbReference>
<comment type="catalytic activity">
    <reaction evidence="8">
        <text>L-seryl-[protein] + ATP = O-phospho-L-seryl-[protein] + ADP + H(+)</text>
        <dbReference type="Rhea" id="RHEA:17989"/>
        <dbReference type="Rhea" id="RHEA-COMP:9863"/>
        <dbReference type="Rhea" id="RHEA-COMP:11604"/>
        <dbReference type="ChEBI" id="CHEBI:15378"/>
        <dbReference type="ChEBI" id="CHEBI:29999"/>
        <dbReference type="ChEBI" id="CHEBI:30616"/>
        <dbReference type="ChEBI" id="CHEBI:83421"/>
        <dbReference type="ChEBI" id="CHEBI:456216"/>
        <dbReference type="EC" id="2.7.11.1"/>
    </reaction>
</comment>
<comment type="catalytic activity">
    <reaction evidence="7">
        <text>L-threonyl-[protein] + ATP = O-phospho-L-threonyl-[protein] + ADP + H(+)</text>
        <dbReference type="Rhea" id="RHEA:46608"/>
        <dbReference type="Rhea" id="RHEA-COMP:11060"/>
        <dbReference type="Rhea" id="RHEA-COMP:11605"/>
        <dbReference type="ChEBI" id="CHEBI:15378"/>
        <dbReference type="ChEBI" id="CHEBI:30013"/>
        <dbReference type="ChEBI" id="CHEBI:30616"/>
        <dbReference type="ChEBI" id="CHEBI:61977"/>
        <dbReference type="ChEBI" id="CHEBI:456216"/>
        <dbReference type="EC" id="2.7.11.1"/>
    </reaction>
</comment>
<feature type="signal peptide" evidence="9">
    <location>
        <begin position="1"/>
        <end position="24"/>
    </location>
</feature>
<protein>
    <recommendedName>
        <fullName evidence="1">non-specific serine/threonine protein kinase</fullName>
        <ecNumber evidence="1">2.7.11.1</ecNumber>
    </recommendedName>
</protein>
<dbReference type="Proteomes" id="UP000836841">
    <property type="component" value="Unassembled WGS sequence"/>
</dbReference>
<gene>
    <name evidence="11" type="ORF">TAV2_LOCUS11909</name>
</gene>
<dbReference type="Gene3D" id="3.30.200.20">
    <property type="entry name" value="Phosphorylase Kinase, domain 1"/>
    <property type="match status" value="1"/>
</dbReference>
<evidence type="ECO:0000256" key="9">
    <source>
        <dbReference type="SAM" id="SignalP"/>
    </source>
</evidence>
<evidence type="ECO:0000256" key="5">
    <source>
        <dbReference type="ARBA" id="ARBA00022777"/>
    </source>
</evidence>
<keyword evidence="9" id="KW-0732">Signal</keyword>
<feature type="domain" description="Protein kinase" evidence="10">
    <location>
        <begin position="1"/>
        <end position="212"/>
    </location>
</feature>
<proteinExistence type="predicted"/>
<dbReference type="InterPro" id="IPR000719">
    <property type="entry name" value="Prot_kinase_dom"/>
</dbReference>
<keyword evidence="4" id="KW-0547">Nucleotide-binding</keyword>
<dbReference type="GO" id="GO:0005524">
    <property type="term" value="F:ATP binding"/>
    <property type="evidence" value="ECO:0007669"/>
    <property type="project" value="UniProtKB-KW"/>
</dbReference>
<sequence>MKNTCLEPNLVTLLVFMLINGLLGAEFGNGDPEDKKCVVKLLDHFEHPGPNGQHLCMVFDCLGDNLRTLMDSFDGRGLPIQIVKEICFHSLVGLDYLRRQLSIIHTDLKPENIVLLSMIDPTKDPKKSGASLILPNSKNKTIFGSSVTKDVKTSNGDLTKNQKKKIKRKAKKAAQGCVGRKLLEKLRKNPKHLVLLKLLIGQIQIHVPWKEN</sequence>
<dbReference type="PROSITE" id="PS00108">
    <property type="entry name" value="PROTEIN_KINASE_ST"/>
    <property type="match status" value="1"/>
</dbReference>
<dbReference type="Gene3D" id="1.10.510.10">
    <property type="entry name" value="Transferase(Phosphotransferase) domain 1"/>
    <property type="match status" value="1"/>
</dbReference>
<evidence type="ECO:0000313" key="11">
    <source>
        <dbReference type="EMBL" id="CAH2056695.1"/>
    </source>
</evidence>
<keyword evidence="6" id="KW-0067">ATP-binding</keyword>
<dbReference type="InterPro" id="IPR011009">
    <property type="entry name" value="Kinase-like_dom_sf"/>
</dbReference>
<dbReference type="EC" id="2.7.11.1" evidence="1"/>
<evidence type="ECO:0000259" key="10">
    <source>
        <dbReference type="PROSITE" id="PS50011"/>
    </source>
</evidence>
<evidence type="ECO:0000256" key="3">
    <source>
        <dbReference type="ARBA" id="ARBA00022679"/>
    </source>
</evidence>
<keyword evidence="12" id="KW-1185">Reference proteome</keyword>
<accession>A0AAU9S7S4</accession>
<dbReference type="PROSITE" id="PS50011">
    <property type="entry name" value="PROTEIN_KINASE_DOM"/>
    <property type="match status" value="1"/>
</dbReference>
<evidence type="ECO:0000256" key="6">
    <source>
        <dbReference type="ARBA" id="ARBA00022840"/>
    </source>
</evidence>
<dbReference type="PANTHER" id="PTHR47634">
    <property type="entry name" value="PROTEIN KINASE DOMAIN-CONTAINING PROTEIN-RELATED"/>
    <property type="match status" value="1"/>
</dbReference>
<keyword evidence="5" id="KW-0418">Kinase</keyword>
<evidence type="ECO:0000256" key="4">
    <source>
        <dbReference type="ARBA" id="ARBA00022741"/>
    </source>
</evidence>
<evidence type="ECO:0000256" key="8">
    <source>
        <dbReference type="ARBA" id="ARBA00048679"/>
    </source>
</evidence>
<dbReference type="InterPro" id="IPR008271">
    <property type="entry name" value="Ser/Thr_kinase_AS"/>
</dbReference>
<evidence type="ECO:0000313" key="12">
    <source>
        <dbReference type="Proteomes" id="UP000836841"/>
    </source>
</evidence>
<dbReference type="SMART" id="SM00220">
    <property type="entry name" value="S_TKc"/>
    <property type="match status" value="1"/>
</dbReference>
<comment type="caution">
    <text evidence="11">The sequence shown here is derived from an EMBL/GenBank/DDBJ whole genome shotgun (WGS) entry which is preliminary data.</text>
</comment>
<evidence type="ECO:0000256" key="7">
    <source>
        <dbReference type="ARBA" id="ARBA00047899"/>
    </source>
</evidence>
<dbReference type="PANTHER" id="PTHR47634:SF9">
    <property type="entry name" value="PROTEIN KINASE DOMAIN-CONTAINING PROTEIN-RELATED"/>
    <property type="match status" value="1"/>
</dbReference>
<organism evidence="11 12">
    <name type="scientific">Thlaspi arvense</name>
    <name type="common">Field penny-cress</name>
    <dbReference type="NCBI Taxonomy" id="13288"/>
    <lineage>
        <taxon>Eukaryota</taxon>
        <taxon>Viridiplantae</taxon>
        <taxon>Streptophyta</taxon>
        <taxon>Embryophyta</taxon>
        <taxon>Tracheophyta</taxon>
        <taxon>Spermatophyta</taxon>
        <taxon>Magnoliopsida</taxon>
        <taxon>eudicotyledons</taxon>
        <taxon>Gunneridae</taxon>
        <taxon>Pentapetalae</taxon>
        <taxon>rosids</taxon>
        <taxon>malvids</taxon>
        <taxon>Brassicales</taxon>
        <taxon>Brassicaceae</taxon>
        <taxon>Thlaspideae</taxon>
        <taxon>Thlaspi</taxon>
    </lineage>
</organism>
<dbReference type="InterPro" id="IPR051334">
    <property type="entry name" value="SRPK"/>
</dbReference>
<dbReference type="GO" id="GO:0004674">
    <property type="term" value="F:protein serine/threonine kinase activity"/>
    <property type="evidence" value="ECO:0007669"/>
    <property type="project" value="UniProtKB-KW"/>
</dbReference>
<dbReference type="AlphaFoldDB" id="A0AAU9S7S4"/>
<keyword evidence="2" id="KW-0723">Serine/threonine-protein kinase</keyword>
<feature type="chain" id="PRO_5043930821" description="non-specific serine/threonine protein kinase" evidence="9">
    <location>
        <begin position="25"/>
        <end position="212"/>
    </location>
</feature>